<dbReference type="EMBL" id="CM046392">
    <property type="protein sequence ID" value="KAI8556180.1"/>
    <property type="molecule type" value="Genomic_DNA"/>
</dbReference>
<name>A0ACC0NSJ6_RHOML</name>
<gene>
    <name evidence="1" type="ORF">RHMOL_Rhmol05G0231900</name>
</gene>
<comment type="caution">
    <text evidence="1">The sequence shown here is derived from an EMBL/GenBank/DDBJ whole genome shotgun (WGS) entry which is preliminary data.</text>
</comment>
<evidence type="ECO:0000313" key="1">
    <source>
        <dbReference type="EMBL" id="KAI8556180.1"/>
    </source>
</evidence>
<organism evidence="1 2">
    <name type="scientific">Rhododendron molle</name>
    <name type="common">Chinese azalea</name>
    <name type="synonym">Azalea mollis</name>
    <dbReference type="NCBI Taxonomy" id="49168"/>
    <lineage>
        <taxon>Eukaryota</taxon>
        <taxon>Viridiplantae</taxon>
        <taxon>Streptophyta</taxon>
        <taxon>Embryophyta</taxon>
        <taxon>Tracheophyta</taxon>
        <taxon>Spermatophyta</taxon>
        <taxon>Magnoliopsida</taxon>
        <taxon>eudicotyledons</taxon>
        <taxon>Gunneridae</taxon>
        <taxon>Pentapetalae</taxon>
        <taxon>asterids</taxon>
        <taxon>Ericales</taxon>
        <taxon>Ericaceae</taxon>
        <taxon>Ericoideae</taxon>
        <taxon>Rhodoreae</taxon>
        <taxon>Rhododendron</taxon>
    </lineage>
</organism>
<sequence length="674" mass="77691">MTGETPAIETPLGLYLNFESTLQAEEVEINEMNKKIEELQREIDDERALKEKEMEKNKELVKQIEDIQRTNETLLVVINCNNEIAKQNDEERAARDKEEKQKSEEKIGVLLKENASLQRENEAATCRIRELVEQIDKERALKEKEIEKNKENAGLQRENESATSRIRGLVEQIDKERALKEKEIEKNKENAALQRENESATSRIRELLEQVDEERALKEKEIEKNKELVKQMEELKCEVVKQEEENGAKIAELEKQKAVMNKENAALVIQINEERALKNNEVNRLNSIIQKRDEEIKNITFKIHTKELDDLTKAQIALKKSKREHGAEILLKDEKIKMLEDLVSKQQMAAPVASEPQMAAFVGSEPRINALQNIDSQEDCVVDEIASEKDAQVEKMMKEIKENYPDAEVLENAVHRMNKISQEANKKAAELNVQSFKTYKPPVAKQQTNDEHKEHSDVIDFIPEQYRYMITTILDDESRLRVWAAEEVDSFVFDDDFRVLMLDEALMSASTKLKNDRTVVLKDGLTAVVECTFIHFPLVYDEHWTLLVLNTLNGKWDFYNSIASLNKKHAERARLLANQIAKDINLLTGTARMTNKVRIVPNAPQQLPASADCGVIVCYLMDRISRNKKINPKLSKEQCKGFRAKMAVKLLTDRPRSRSPEDNEQDDFETIVES</sequence>
<accession>A0ACC0NSJ6</accession>
<reference evidence="1" key="1">
    <citation type="submission" date="2022-02" db="EMBL/GenBank/DDBJ databases">
        <title>Plant Genome Project.</title>
        <authorList>
            <person name="Zhang R.-G."/>
        </authorList>
    </citation>
    <scope>NUCLEOTIDE SEQUENCE</scope>
    <source>
        <strain evidence="1">AT1</strain>
    </source>
</reference>
<protein>
    <submittedName>
        <fullName evidence="1">Uncharacterized protein</fullName>
    </submittedName>
</protein>
<keyword evidence="2" id="KW-1185">Reference proteome</keyword>
<dbReference type="Proteomes" id="UP001062846">
    <property type="component" value="Chromosome 5"/>
</dbReference>
<evidence type="ECO:0000313" key="2">
    <source>
        <dbReference type="Proteomes" id="UP001062846"/>
    </source>
</evidence>
<proteinExistence type="predicted"/>